<keyword evidence="2" id="KW-1185">Reference proteome</keyword>
<protein>
    <submittedName>
        <fullName evidence="1">Uncharacterized protein</fullName>
    </submittedName>
</protein>
<proteinExistence type="predicted"/>
<accession>A0ABV0QI95</accession>
<evidence type="ECO:0000313" key="2">
    <source>
        <dbReference type="Proteomes" id="UP001434883"/>
    </source>
</evidence>
<gene>
    <name evidence="1" type="ORF">XENOCAPTIV_008344</name>
</gene>
<organism evidence="1 2">
    <name type="scientific">Xenoophorus captivus</name>
    <dbReference type="NCBI Taxonomy" id="1517983"/>
    <lineage>
        <taxon>Eukaryota</taxon>
        <taxon>Metazoa</taxon>
        <taxon>Chordata</taxon>
        <taxon>Craniata</taxon>
        <taxon>Vertebrata</taxon>
        <taxon>Euteleostomi</taxon>
        <taxon>Actinopterygii</taxon>
        <taxon>Neopterygii</taxon>
        <taxon>Teleostei</taxon>
        <taxon>Neoteleostei</taxon>
        <taxon>Acanthomorphata</taxon>
        <taxon>Ovalentaria</taxon>
        <taxon>Atherinomorphae</taxon>
        <taxon>Cyprinodontiformes</taxon>
        <taxon>Goodeidae</taxon>
        <taxon>Xenoophorus</taxon>
    </lineage>
</organism>
<name>A0ABV0QI95_9TELE</name>
<sequence length="101" mass="11297">MKYSLNCMWSFTHEPGDPAEIKYFSVDLLYFYAQKIGCDSIIGSSAKEDICGVCNGNGDSCKIVKGDFNHTKGMGRCVCFSIQLFCYLCLENRYPGMSNNC</sequence>
<dbReference type="Proteomes" id="UP001434883">
    <property type="component" value="Unassembled WGS sequence"/>
</dbReference>
<reference evidence="1 2" key="1">
    <citation type="submission" date="2021-06" db="EMBL/GenBank/DDBJ databases">
        <authorList>
            <person name="Palmer J.M."/>
        </authorList>
    </citation>
    <scope>NUCLEOTIDE SEQUENCE [LARGE SCALE GENOMIC DNA]</scope>
    <source>
        <strain evidence="1 2">XC_2019</strain>
        <tissue evidence="1">Muscle</tissue>
    </source>
</reference>
<comment type="caution">
    <text evidence="1">The sequence shown here is derived from an EMBL/GenBank/DDBJ whole genome shotgun (WGS) entry which is preliminary data.</text>
</comment>
<dbReference type="EMBL" id="JAHRIN010010377">
    <property type="protein sequence ID" value="MEQ2195163.1"/>
    <property type="molecule type" value="Genomic_DNA"/>
</dbReference>
<evidence type="ECO:0000313" key="1">
    <source>
        <dbReference type="EMBL" id="MEQ2195163.1"/>
    </source>
</evidence>